<dbReference type="GO" id="GO:0005737">
    <property type="term" value="C:cytoplasm"/>
    <property type="evidence" value="ECO:0007669"/>
    <property type="project" value="UniProtKB-SubCell"/>
</dbReference>
<evidence type="ECO:0000313" key="10">
    <source>
        <dbReference type="EMBL" id="KRM62750.1"/>
    </source>
</evidence>
<comment type="function">
    <text evidence="8">Ligates lysine onto the cytidine present at position 34 of the AUA codon-specific tRNA(Ile) that contains the anticodon CAU, in an ATP-dependent manner. Cytidine is converted to lysidine, thus changing the amino acid specificity of the tRNA from methionine to isoleucine.</text>
</comment>
<keyword evidence="6" id="KW-0067">ATP-binding</keyword>
<evidence type="ECO:0000256" key="7">
    <source>
        <dbReference type="ARBA" id="ARBA00048539"/>
    </source>
</evidence>
<gene>
    <name evidence="8" type="primary">tilS</name>
    <name evidence="10" type="ORF">FC26_GL001181</name>
</gene>
<name>A0A0R2A5P2_9LACO</name>
<dbReference type="InterPro" id="IPR012094">
    <property type="entry name" value="tRNA_Ile_lys_synt"/>
</dbReference>
<dbReference type="InterPro" id="IPR012795">
    <property type="entry name" value="tRNA_Ile_lys_synt_N"/>
</dbReference>
<proteinExistence type="inferred from homology"/>
<accession>A0A0R2A5P2</accession>
<comment type="caution">
    <text evidence="8">Lacks conserved residue(s) required for the propagation of feature annotation.</text>
</comment>
<dbReference type="Proteomes" id="UP000051733">
    <property type="component" value="Unassembled WGS sequence"/>
</dbReference>
<dbReference type="NCBIfam" id="TIGR02432">
    <property type="entry name" value="lysidine_TilS_N"/>
    <property type="match status" value="1"/>
</dbReference>
<evidence type="ECO:0000256" key="6">
    <source>
        <dbReference type="ARBA" id="ARBA00022840"/>
    </source>
</evidence>
<dbReference type="Pfam" id="PF09179">
    <property type="entry name" value="TilS"/>
    <property type="match status" value="1"/>
</dbReference>
<dbReference type="HAMAP" id="MF_01161">
    <property type="entry name" value="tRNA_Ile_lys_synt"/>
    <property type="match status" value="1"/>
</dbReference>
<keyword evidence="2 8" id="KW-0963">Cytoplasm</keyword>
<evidence type="ECO:0000256" key="2">
    <source>
        <dbReference type="ARBA" id="ARBA00022490"/>
    </source>
</evidence>
<dbReference type="STRING" id="1423813.FC26_GL001181"/>
<dbReference type="InterPro" id="IPR014729">
    <property type="entry name" value="Rossmann-like_a/b/a_fold"/>
</dbReference>
<evidence type="ECO:0000259" key="9">
    <source>
        <dbReference type="SMART" id="SM00977"/>
    </source>
</evidence>
<protein>
    <recommendedName>
        <fullName evidence="8">tRNA(Ile)-lysidine synthase</fullName>
        <ecNumber evidence="8">6.3.4.19</ecNumber>
    </recommendedName>
    <alternativeName>
        <fullName evidence="8">tRNA(Ile)-2-lysyl-cytidine synthase</fullName>
    </alternativeName>
    <alternativeName>
        <fullName evidence="8">tRNA(Ile)-lysidine synthetase</fullName>
    </alternativeName>
</protein>
<dbReference type="GO" id="GO:0032267">
    <property type="term" value="F:tRNA(Ile)-lysidine synthase activity"/>
    <property type="evidence" value="ECO:0007669"/>
    <property type="project" value="UniProtKB-EC"/>
</dbReference>
<dbReference type="InterPro" id="IPR012796">
    <property type="entry name" value="Lysidine-tRNA-synth_C"/>
</dbReference>
<reference evidence="10 11" key="1">
    <citation type="journal article" date="2015" name="Genome Announc.">
        <title>Expanding the biotechnology potential of lactobacilli through comparative genomics of 213 strains and associated genera.</title>
        <authorList>
            <person name="Sun Z."/>
            <person name="Harris H.M."/>
            <person name="McCann A."/>
            <person name="Guo C."/>
            <person name="Argimon S."/>
            <person name="Zhang W."/>
            <person name="Yang X."/>
            <person name="Jeffery I.B."/>
            <person name="Cooney J.C."/>
            <person name="Kagawa T.F."/>
            <person name="Liu W."/>
            <person name="Song Y."/>
            <person name="Salvetti E."/>
            <person name="Wrobel A."/>
            <person name="Rasinkangas P."/>
            <person name="Parkhill J."/>
            <person name="Rea M.C."/>
            <person name="O'Sullivan O."/>
            <person name="Ritari J."/>
            <person name="Douillard F.P."/>
            <person name="Paul Ross R."/>
            <person name="Yang R."/>
            <person name="Briner A.E."/>
            <person name="Felis G.E."/>
            <person name="de Vos W.M."/>
            <person name="Barrangou R."/>
            <person name="Klaenhammer T.R."/>
            <person name="Caufield P.W."/>
            <person name="Cui Y."/>
            <person name="Zhang H."/>
            <person name="O'Toole P.W."/>
        </authorList>
    </citation>
    <scope>NUCLEOTIDE SEQUENCE [LARGE SCALE GENOMIC DNA]</scope>
    <source>
        <strain evidence="10 11">DSM 20634</strain>
    </source>
</reference>
<dbReference type="SUPFAM" id="SSF52402">
    <property type="entry name" value="Adenine nucleotide alpha hydrolases-like"/>
    <property type="match status" value="1"/>
</dbReference>
<dbReference type="InterPro" id="IPR011063">
    <property type="entry name" value="TilS/TtcA_N"/>
</dbReference>
<dbReference type="SMART" id="SM00977">
    <property type="entry name" value="TilS_C"/>
    <property type="match status" value="1"/>
</dbReference>
<keyword evidence="3 8" id="KW-0436">Ligase</keyword>
<dbReference type="SUPFAM" id="SSF56037">
    <property type="entry name" value="PheT/TilS domain"/>
    <property type="match status" value="1"/>
</dbReference>
<dbReference type="PATRIC" id="fig|1423813.3.peg.1203"/>
<keyword evidence="4 8" id="KW-0819">tRNA processing</keyword>
<sequence length="439" mass="50860">MVAVSTGVDSMVLLHLLEKSLGHERVIVAHVNHELRKQSAQEEMYLQNYCQQHALQLVVTHWPQADHPQTGIEAAARQFRYAFFAQVMADNHVQTLVTAHHQNDQAETMLMKLVRGGQLNQLLGIAWQRPFATGRLLRPLLNLSKATLVQYATAQHLTWFEDATNRDLSIVRNQFRHQIIPAMQHVNHQLLDHLSDYRDQLEDTLMLADEVIDQLVMQNCDVQGRLSIAHIAALPAFKRRMVLQRWLEKRWGVTSVHRDQLDQLDTMARNPAKPQTSYDLSQGGHVVKRYQQLIFEDHQVSDQPNDNVHKSGSVLELNQWYTGAARQLIGVFDQAPEADQQVELWLAPEQWPLSVRHWHSQDRIRLKSGHHQTVRRIMIDQKVDQEARAQQVVVVDRNDQVIWVPGRKVAWLSRPDNYVSYWKHVVLAKKDTEVRGEIR</sequence>
<dbReference type="AlphaFoldDB" id="A0A0R2A5P2"/>
<dbReference type="Pfam" id="PF01171">
    <property type="entry name" value="ATP_bind_3"/>
    <property type="match status" value="1"/>
</dbReference>
<keyword evidence="5" id="KW-0547">Nucleotide-binding</keyword>
<keyword evidence="11" id="KW-1185">Reference proteome</keyword>
<organism evidence="10 11">
    <name type="scientific">Paucilactobacillus vaccinostercus DSM 20634</name>
    <dbReference type="NCBI Taxonomy" id="1423813"/>
    <lineage>
        <taxon>Bacteria</taxon>
        <taxon>Bacillati</taxon>
        <taxon>Bacillota</taxon>
        <taxon>Bacilli</taxon>
        <taxon>Lactobacillales</taxon>
        <taxon>Lactobacillaceae</taxon>
        <taxon>Paucilactobacillus</taxon>
    </lineage>
</organism>
<comment type="catalytic activity">
    <reaction evidence="7 8">
        <text>cytidine(34) in tRNA(Ile2) + L-lysine + ATP = lysidine(34) in tRNA(Ile2) + AMP + diphosphate + H(+)</text>
        <dbReference type="Rhea" id="RHEA:43744"/>
        <dbReference type="Rhea" id="RHEA-COMP:10625"/>
        <dbReference type="Rhea" id="RHEA-COMP:10670"/>
        <dbReference type="ChEBI" id="CHEBI:15378"/>
        <dbReference type="ChEBI" id="CHEBI:30616"/>
        <dbReference type="ChEBI" id="CHEBI:32551"/>
        <dbReference type="ChEBI" id="CHEBI:33019"/>
        <dbReference type="ChEBI" id="CHEBI:82748"/>
        <dbReference type="ChEBI" id="CHEBI:83665"/>
        <dbReference type="ChEBI" id="CHEBI:456215"/>
        <dbReference type="EC" id="6.3.4.19"/>
    </reaction>
</comment>
<comment type="similarity">
    <text evidence="8">Belongs to the tRNA(Ile)-lysidine synthase family.</text>
</comment>
<dbReference type="NCBIfam" id="TIGR02433">
    <property type="entry name" value="lysidine_TilS_C"/>
    <property type="match status" value="1"/>
</dbReference>
<evidence type="ECO:0000256" key="4">
    <source>
        <dbReference type="ARBA" id="ARBA00022694"/>
    </source>
</evidence>
<evidence type="ECO:0000256" key="1">
    <source>
        <dbReference type="ARBA" id="ARBA00004496"/>
    </source>
</evidence>
<comment type="caution">
    <text evidence="10">The sequence shown here is derived from an EMBL/GenBank/DDBJ whole genome shotgun (WGS) entry which is preliminary data.</text>
</comment>
<dbReference type="EMBL" id="AYYY01000001">
    <property type="protein sequence ID" value="KRM62750.1"/>
    <property type="molecule type" value="Genomic_DNA"/>
</dbReference>
<dbReference type="CDD" id="cd01992">
    <property type="entry name" value="TilS_N"/>
    <property type="match status" value="1"/>
</dbReference>
<dbReference type="EC" id="6.3.4.19" evidence="8"/>
<dbReference type="PANTHER" id="PTHR43033">
    <property type="entry name" value="TRNA(ILE)-LYSIDINE SYNTHASE-RELATED"/>
    <property type="match status" value="1"/>
</dbReference>
<dbReference type="Gene3D" id="1.20.59.20">
    <property type="match status" value="1"/>
</dbReference>
<dbReference type="SUPFAM" id="SSF82829">
    <property type="entry name" value="MesJ substrate recognition domain-like"/>
    <property type="match status" value="1"/>
</dbReference>
<dbReference type="GO" id="GO:0006400">
    <property type="term" value="P:tRNA modification"/>
    <property type="evidence" value="ECO:0007669"/>
    <property type="project" value="UniProtKB-UniRule"/>
</dbReference>
<dbReference type="Gene3D" id="3.40.50.620">
    <property type="entry name" value="HUPs"/>
    <property type="match status" value="1"/>
</dbReference>
<evidence type="ECO:0000313" key="11">
    <source>
        <dbReference type="Proteomes" id="UP000051733"/>
    </source>
</evidence>
<evidence type="ECO:0000256" key="5">
    <source>
        <dbReference type="ARBA" id="ARBA00022741"/>
    </source>
</evidence>
<evidence type="ECO:0000256" key="8">
    <source>
        <dbReference type="HAMAP-Rule" id="MF_01161"/>
    </source>
</evidence>
<dbReference type="Pfam" id="PF11734">
    <property type="entry name" value="TilS_C"/>
    <property type="match status" value="1"/>
</dbReference>
<feature type="domain" description="Lysidine-tRNA(Ile) synthetase C-terminal" evidence="9">
    <location>
        <begin position="353"/>
        <end position="425"/>
    </location>
</feature>
<dbReference type="GO" id="GO:0005524">
    <property type="term" value="F:ATP binding"/>
    <property type="evidence" value="ECO:0007669"/>
    <property type="project" value="UniProtKB-KW"/>
</dbReference>
<comment type="subcellular location">
    <subcellularLocation>
        <location evidence="1 8">Cytoplasm</location>
    </subcellularLocation>
</comment>
<dbReference type="PANTHER" id="PTHR43033:SF1">
    <property type="entry name" value="TRNA(ILE)-LYSIDINE SYNTHASE-RELATED"/>
    <property type="match status" value="1"/>
</dbReference>
<dbReference type="InterPro" id="IPR015262">
    <property type="entry name" value="tRNA_Ile_lys_synt_subst-bd"/>
</dbReference>
<evidence type="ECO:0000256" key="3">
    <source>
        <dbReference type="ARBA" id="ARBA00022598"/>
    </source>
</evidence>